<evidence type="ECO:0000256" key="1">
    <source>
        <dbReference type="SAM" id="MobiDB-lite"/>
    </source>
</evidence>
<name>A0A645BU24_9ZZZZ</name>
<evidence type="ECO:0000313" key="2">
    <source>
        <dbReference type="EMBL" id="MPM68929.1"/>
    </source>
</evidence>
<dbReference type="EMBL" id="VSSQ01022547">
    <property type="protein sequence ID" value="MPM68929.1"/>
    <property type="molecule type" value="Genomic_DNA"/>
</dbReference>
<accession>A0A645BU24</accession>
<dbReference type="AlphaFoldDB" id="A0A645BU24"/>
<feature type="region of interest" description="Disordered" evidence="1">
    <location>
        <begin position="41"/>
        <end position="65"/>
    </location>
</feature>
<reference evidence="2" key="1">
    <citation type="submission" date="2019-08" db="EMBL/GenBank/DDBJ databases">
        <authorList>
            <person name="Kucharzyk K."/>
            <person name="Murdoch R.W."/>
            <person name="Higgins S."/>
            <person name="Loffler F."/>
        </authorList>
    </citation>
    <scope>NUCLEOTIDE SEQUENCE</scope>
</reference>
<sequence>MAGDDCQLFQTLVDGDGTLLDHQGEQSFAHIACCTALFTNPDDQDKEDKRKGGCDEQQASHGHKMNSNRIAWLKRWVKAWAIIAY</sequence>
<organism evidence="2">
    <name type="scientific">bioreactor metagenome</name>
    <dbReference type="NCBI Taxonomy" id="1076179"/>
    <lineage>
        <taxon>unclassified sequences</taxon>
        <taxon>metagenomes</taxon>
        <taxon>ecological metagenomes</taxon>
    </lineage>
</organism>
<protein>
    <submittedName>
        <fullName evidence="2">Uncharacterized protein</fullName>
    </submittedName>
</protein>
<gene>
    <name evidence="2" type="ORF">SDC9_115866</name>
</gene>
<proteinExistence type="predicted"/>
<comment type="caution">
    <text evidence="2">The sequence shown here is derived from an EMBL/GenBank/DDBJ whole genome shotgun (WGS) entry which is preliminary data.</text>
</comment>